<evidence type="ECO:0000259" key="2">
    <source>
        <dbReference type="Pfam" id="PF06250"/>
    </source>
</evidence>
<evidence type="ECO:0000313" key="4">
    <source>
        <dbReference type="Proteomes" id="UP000008710"/>
    </source>
</evidence>
<evidence type="ECO:0000313" key="3">
    <source>
        <dbReference type="EMBL" id="ABG99822.1"/>
    </source>
</evidence>
<dbReference type="HOGENOM" id="CLU_166060_0_0_11"/>
<dbReference type="InterPro" id="IPR009362">
    <property type="entry name" value="YhcG_C"/>
</dbReference>
<dbReference type="KEGG" id="rha:RHA1_ro08778"/>
<accession>Q0RY14</accession>
<dbReference type="AlphaFoldDB" id="Q0RY14"/>
<dbReference type="InterPro" id="IPR053148">
    <property type="entry name" value="PD-DEXK-like_domain"/>
</dbReference>
<proteinExistence type="predicted"/>
<reference evidence="4" key="1">
    <citation type="journal article" date="2006" name="Proc. Natl. Acad. Sci. U.S.A.">
        <title>The complete genome of Rhodococcus sp. RHA1 provides insights into a catabolic powerhouse.</title>
        <authorList>
            <person name="McLeod M.P."/>
            <person name="Warren R.L."/>
            <person name="Hsiao W.W.L."/>
            <person name="Araki N."/>
            <person name="Myhre M."/>
            <person name="Fernandes C."/>
            <person name="Miyazawa D."/>
            <person name="Wong W."/>
            <person name="Lillquist A.L."/>
            <person name="Wang D."/>
            <person name="Dosanjh M."/>
            <person name="Hara H."/>
            <person name="Petrescu A."/>
            <person name="Morin R.D."/>
            <person name="Yang G."/>
            <person name="Stott J.M."/>
            <person name="Schein J.E."/>
            <person name="Shin H."/>
            <person name="Smailus D."/>
            <person name="Siddiqui A.S."/>
            <person name="Marra M.A."/>
            <person name="Jones S.J.M."/>
            <person name="Holt R."/>
            <person name="Brinkman F.S.L."/>
            <person name="Miyauchi K."/>
            <person name="Fukuda M."/>
            <person name="Davies J.E."/>
            <person name="Mohn W.W."/>
            <person name="Eltis L.D."/>
        </authorList>
    </citation>
    <scope>NUCLEOTIDE SEQUENCE [LARGE SCALE GENOMIC DNA]</scope>
    <source>
        <strain evidence="4">RHA1</strain>
    </source>
</reference>
<name>Q0RY14_RHOJR</name>
<dbReference type="PANTHER" id="PTHR30547">
    <property type="entry name" value="UNCHARACTERIZED PROTEIN YHCG-RELATED"/>
    <property type="match status" value="1"/>
</dbReference>
<feature type="domain" description="YhcG PDDEXK nuclease" evidence="2">
    <location>
        <begin position="2"/>
        <end position="73"/>
    </location>
</feature>
<protein>
    <recommendedName>
        <fullName evidence="2">YhcG PDDEXK nuclease domain-containing protein</fullName>
    </recommendedName>
</protein>
<keyword evidence="3" id="KW-0614">Plasmid</keyword>
<dbReference type="Pfam" id="PF06250">
    <property type="entry name" value="YhcG_C"/>
    <property type="match status" value="1"/>
</dbReference>
<geneLocation type="plasmid" evidence="3 4">
    <name>pRHL1</name>
</geneLocation>
<dbReference type="EMBL" id="CP000432">
    <property type="protein sequence ID" value="ABG99822.1"/>
    <property type="molecule type" value="Genomic_DNA"/>
</dbReference>
<dbReference type="PANTHER" id="PTHR30547:SF5">
    <property type="entry name" value="NUCLEASE YHCG-RELATED"/>
    <property type="match status" value="1"/>
</dbReference>
<feature type="region of interest" description="Disordered" evidence="1">
    <location>
        <begin position="89"/>
        <end position="113"/>
    </location>
</feature>
<sequence>MVIELKTTKFDPRDAGQLGFYVALVEDRLRRPQHQPTVGMLLVADKNESVVRYALAGTTQPIAVSRYDLSPAEQAALPAEDALTRAVALELDDHTPQSTQPHREHSSRRGSGR</sequence>
<dbReference type="Proteomes" id="UP000008710">
    <property type="component" value="Plasmid pRHL1"/>
</dbReference>
<evidence type="ECO:0000256" key="1">
    <source>
        <dbReference type="SAM" id="MobiDB-lite"/>
    </source>
</evidence>
<gene>
    <name evidence="3" type="ordered locus">RHA1_ro08778</name>
</gene>
<organism evidence="3 4">
    <name type="scientific">Rhodococcus jostii (strain RHA1)</name>
    <dbReference type="NCBI Taxonomy" id="101510"/>
    <lineage>
        <taxon>Bacteria</taxon>
        <taxon>Bacillati</taxon>
        <taxon>Actinomycetota</taxon>
        <taxon>Actinomycetes</taxon>
        <taxon>Mycobacteriales</taxon>
        <taxon>Nocardiaceae</taxon>
        <taxon>Rhodococcus</taxon>
    </lineage>
</organism>